<organism evidence="2 3">
    <name type="scientific">Tolypocladium paradoxum</name>
    <dbReference type="NCBI Taxonomy" id="94208"/>
    <lineage>
        <taxon>Eukaryota</taxon>
        <taxon>Fungi</taxon>
        <taxon>Dikarya</taxon>
        <taxon>Ascomycota</taxon>
        <taxon>Pezizomycotina</taxon>
        <taxon>Sordariomycetes</taxon>
        <taxon>Hypocreomycetidae</taxon>
        <taxon>Hypocreales</taxon>
        <taxon>Ophiocordycipitaceae</taxon>
        <taxon>Tolypocladium</taxon>
    </lineage>
</organism>
<gene>
    <name evidence="2" type="ORF">TPAR_07727</name>
</gene>
<dbReference type="Proteomes" id="UP000237481">
    <property type="component" value="Unassembled WGS sequence"/>
</dbReference>
<proteinExistence type="predicted"/>
<feature type="region of interest" description="Disordered" evidence="1">
    <location>
        <begin position="1"/>
        <end position="20"/>
    </location>
</feature>
<name>A0A2S4KPI2_9HYPO</name>
<reference evidence="2 3" key="1">
    <citation type="submission" date="2018-01" db="EMBL/GenBank/DDBJ databases">
        <title>Harnessing the power of phylogenomics to disentangle the directionality and signatures of interkingdom host jumping in the parasitic fungal genus Tolypocladium.</title>
        <authorList>
            <person name="Quandt C.A."/>
            <person name="Patterson W."/>
            <person name="Spatafora J.W."/>
        </authorList>
    </citation>
    <scope>NUCLEOTIDE SEQUENCE [LARGE SCALE GENOMIC DNA]</scope>
    <source>
        <strain evidence="2 3">NRBC 100945</strain>
    </source>
</reference>
<comment type="caution">
    <text evidence="2">The sequence shown here is derived from an EMBL/GenBank/DDBJ whole genome shotgun (WGS) entry which is preliminary data.</text>
</comment>
<sequence>MPSVANSKRSIPMLPPSGPLNSADAARATLDWSKSKPGESSNRYRRRFRVRLRLRVDLSLKQCLAALGFLSGLAHVATSSQGARIPLSLLRCLFSGLVQPALGVCFPCPLDKVVQVQVLAHVRVVFALVDCLVHLLLARHHLCKEVLGVTKAVVHIHARLQVLFHHILPGEHASVGLASEAAGVLLGRGGNHGAICAKLLGQPEALVLALYITVHQACHSVFVTDLGNHAQLSSDGSLTWSHRRRPAVDREAGDACGA</sequence>
<evidence type="ECO:0000313" key="3">
    <source>
        <dbReference type="Proteomes" id="UP000237481"/>
    </source>
</evidence>
<evidence type="ECO:0000256" key="1">
    <source>
        <dbReference type="SAM" id="MobiDB-lite"/>
    </source>
</evidence>
<accession>A0A2S4KPI2</accession>
<evidence type="ECO:0000313" key="2">
    <source>
        <dbReference type="EMBL" id="POR32083.1"/>
    </source>
</evidence>
<protein>
    <submittedName>
        <fullName evidence="2">Uncharacterized protein</fullName>
    </submittedName>
</protein>
<dbReference type="EMBL" id="PKSG01000918">
    <property type="protein sequence ID" value="POR32083.1"/>
    <property type="molecule type" value="Genomic_DNA"/>
</dbReference>
<keyword evidence="3" id="KW-1185">Reference proteome</keyword>
<dbReference type="AlphaFoldDB" id="A0A2S4KPI2"/>